<dbReference type="AlphaFoldDB" id="A0A223V4D0"/>
<dbReference type="Pfam" id="PF08239">
    <property type="entry name" value="SH3_3"/>
    <property type="match status" value="1"/>
</dbReference>
<protein>
    <recommendedName>
        <fullName evidence="1">SH3b domain-containing protein</fullName>
    </recommendedName>
</protein>
<evidence type="ECO:0000313" key="2">
    <source>
        <dbReference type="EMBL" id="ASV30274.1"/>
    </source>
</evidence>
<gene>
    <name evidence="2" type="ORF">CJ263_08615</name>
</gene>
<dbReference type="KEGG" id="marb:CJ263_08615"/>
<dbReference type="RefSeq" id="WP_094996894.1">
    <property type="nucleotide sequence ID" value="NZ_BMJL01000002.1"/>
</dbReference>
<dbReference type="OrthoDB" id="1410098at2"/>
<dbReference type="InterPro" id="IPR003646">
    <property type="entry name" value="SH3-like_bac-type"/>
</dbReference>
<dbReference type="Gene3D" id="2.30.30.40">
    <property type="entry name" value="SH3 Domains"/>
    <property type="match status" value="1"/>
</dbReference>
<sequence>MKAKQILSILTILTICLFTNAQEKPLCIYDECGFEPGQNVYLFGDQVQLREAPTLKSKVLKRLPIGTRLVVREKHENSWPYKGVEHHFYKVAYNNMEGYVLGGLIALEKKTINTIVHLFGYSRTGDEDYLLIRSLKDDGSFTEKSTRLANGQFYLSALGSKGLPNIEGILFVDYLAEACGVEGGGIYLFQQEGALHQVARLSQVSDAGVYYFWEEFIFPDDQYGVPGKIRYKKEMGENLDEESHWKKTSKESKILVWNNLNLELAQR</sequence>
<reference evidence="2 3" key="1">
    <citation type="submission" date="2017-08" db="EMBL/GenBank/DDBJ databases">
        <title>The complete genome sequence of Maribacter sp. B1, isolated from deep-sea sediment.</title>
        <authorList>
            <person name="Wu Y.-H."/>
            <person name="Cheng H."/>
            <person name="Xu X.-W."/>
        </authorList>
    </citation>
    <scope>NUCLEOTIDE SEQUENCE [LARGE SCALE GENOMIC DNA]</scope>
    <source>
        <strain evidence="2 3">B1</strain>
    </source>
</reference>
<name>A0A223V4D0_9FLAO</name>
<proteinExistence type="predicted"/>
<organism evidence="2 3">
    <name type="scientific">Maribacter cobaltidurans</name>
    <dbReference type="NCBI Taxonomy" id="1178778"/>
    <lineage>
        <taxon>Bacteria</taxon>
        <taxon>Pseudomonadati</taxon>
        <taxon>Bacteroidota</taxon>
        <taxon>Flavobacteriia</taxon>
        <taxon>Flavobacteriales</taxon>
        <taxon>Flavobacteriaceae</taxon>
        <taxon>Maribacter</taxon>
    </lineage>
</organism>
<evidence type="ECO:0000313" key="3">
    <source>
        <dbReference type="Proteomes" id="UP000215244"/>
    </source>
</evidence>
<dbReference type="EMBL" id="CP022957">
    <property type="protein sequence ID" value="ASV30274.1"/>
    <property type="molecule type" value="Genomic_DNA"/>
</dbReference>
<keyword evidence="3" id="KW-1185">Reference proteome</keyword>
<feature type="domain" description="SH3b" evidence="1">
    <location>
        <begin position="46"/>
        <end position="105"/>
    </location>
</feature>
<evidence type="ECO:0000259" key="1">
    <source>
        <dbReference type="Pfam" id="PF08239"/>
    </source>
</evidence>
<accession>A0A223V4D0</accession>
<dbReference type="Proteomes" id="UP000215244">
    <property type="component" value="Chromosome"/>
</dbReference>